<evidence type="ECO:0000256" key="5">
    <source>
        <dbReference type="SAM" id="Phobius"/>
    </source>
</evidence>
<comment type="caution">
    <text evidence="7">The sequence shown here is derived from an EMBL/GenBank/DDBJ whole genome shotgun (WGS) entry which is preliminary data.</text>
</comment>
<keyword evidence="8" id="KW-1185">Reference proteome</keyword>
<accession>A0A4U1J172</accession>
<comment type="subcellular location">
    <subcellularLocation>
        <location evidence="1">Membrane</location>
        <topology evidence="1">Multi-pass membrane protein</topology>
    </subcellularLocation>
</comment>
<dbReference type="GO" id="GO:0016020">
    <property type="term" value="C:membrane"/>
    <property type="evidence" value="ECO:0007669"/>
    <property type="project" value="UniProtKB-SubCell"/>
</dbReference>
<evidence type="ECO:0000313" key="7">
    <source>
        <dbReference type="EMBL" id="TKD00810.1"/>
    </source>
</evidence>
<dbReference type="GO" id="GO:0140359">
    <property type="term" value="F:ABC-type transporter activity"/>
    <property type="evidence" value="ECO:0007669"/>
    <property type="project" value="InterPro"/>
</dbReference>
<dbReference type="InterPro" id="IPR013525">
    <property type="entry name" value="ABC2_TM"/>
</dbReference>
<evidence type="ECO:0000256" key="3">
    <source>
        <dbReference type="ARBA" id="ARBA00022989"/>
    </source>
</evidence>
<feature type="domain" description="ABC-2 type transporter transmembrane" evidence="6">
    <location>
        <begin position="58"/>
        <end position="201"/>
    </location>
</feature>
<keyword evidence="4 5" id="KW-0472">Membrane</keyword>
<dbReference type="RefSeq" id="WP_136933163.1">
    <property type="nucleotide sequence ID" value="NZ_SSMQ01000044.1"/>
</dbReference>
<sequence>MRGFWPIFKRELFALFVTPLAWVVITSFLLLQGLHFFLIVVNFAAAPAESLGDSGPVQAFFGQTMLLYVPLLLVCPLLTMRLFAEERRSGTIETLLTAPVGTVGVVLAKYAAAVATYVVMWAPTVLYIVILARTGDVDWRVVGTSYLSVFAIGAGYLALGVMTSALTQSQLTAAVLSALAISGLFFFGFAEFIVPDGPAHDLATHVSVWTQMNDASRGLLDSRRLLFDATVVLLPLFVTVRAVEAWRWG</sequence>
<dbReference type="PANTHER" id="PTHR43471">
    <property type="entry name" value="ABC TRANSPORTER PERMEASE"/>
    <property type="match status" value="1"/>
</dbReference>
<dbReference type="OrthoDB" id="9794512at2"/>
<evidence type="ECO:0000256" key="2">
    <source>
        <dbReference type="ARBA" id="ARBA00022692"/>
    </source>
</evidence>
<organism evidence="7 8">
    <name type="scientific">Polyangium fumosum</name>
    <dbReference type="NCBI Taxonomy" id="889272"/>
    <lineage>
        <taxon>Bacteria</taxon>
        <taxon>Pseudomonadati</taxon>
        <taxon>Myxococcota</taxon>
        <taxon>Polyangia</taxon>
        <taxon>Polyangiales</taxon>
        <taxon>Polyangiaceae</taxon>
        <taxon>Polyangium</taxon>
    </lineage>
</organism>
<feature type="transmembrane region" description="Helical" evidence="5">
    <location>
        <begin position="139"/>
        <end position="159"/>
    </location>
</feature>
<dbReference type="AlphaFoldDB" id="A0A4U1J172"/>
<gene>
    <name evidence="7" type="ORF">E8A74_33345</name>
</gene>
<protein>
    <recommendedName>
        <fullName evidence="6">ABC-2 type transporter transmembrane domain-containing protein</fullName>
    </recommendedName>
</protein>
<feature type="transmembrane region" description="Helical" evidence="5">
    <location>
        <begin position="65"/>
        <end position="84"/>
    </location>
</feature>
<dbReference type="Proteomes" id="UP000309215">
    <property type="component" value="Unassembled WGS sequence"/>
</dbReference>
<keyword evidence="3 5" id="KW-1133">Transmembrane helix</keyword>
<name>A0A4U1J172_9BACT</name>
<reference evidence="7 8" key="1">
    <citation type="submission" date="2019-04" db="EMBL/GenBank/DDBJ databases">
        <authorList>
            <person name="Li Y."/>
            <person name="Wang J."/>
        </authorList>
    </citation>
    <scope>NUCLEOTIDE SEQUENCE [LARGE SCALE GENOMIC DNA]</scope>
    <source>
        <strain evidence="7 8">DSM 14668</strain>
    </source>
</reference>
<proteinExistence type="predicted"/>
<evidence type="ECO:0000259" key="6">
    <source>
        <dbReference type="Pfam" id="PF12698"/>
    </source>
</evidence>
<evidence type="ECO:0000256" key="4">
    <source>
        <dbReference type="ARBA" id="ARBA00023136"/>
    </source>
</evidence>
<dbReference type="EMBL" id="SSMQ01000044">
    <property type="protein sequence ID" value="TKD00810.1"/>
    <property type="molecule type" value="Genomic_DNA"/>
</dbReference>
<feature type="transmembrane region" description="Helical" evidence="5">
    <location>
        <begin position="12"/>
        <end position="45"/>
    </location>
</feature>
<evidence type="ECO:0000256" key="1">
    <source>
        <dbReference type="ARBA" id="ARBA00004141"/>
    </source>
</evidence>
<evidence type="ECO:0000313" key="8">
    <source>
        <dbReference type="Proteomes" id="UP000309215"/>
    </source>
</evidence>
<dbReference type="Pfam" id="PF12698">
    <property type="entry name" value="ABC2_membrane_3"/>
    <property type="match status" value="1"/>
</dbReference>
<feature type="transmembrane region" description="Helical" evidence="5">
    <location>
        <begin position="171"/>
        <end position="194"/>
    </location>
</feature>
<keyword evidence="2 5" id="KW-0812">Transmembrane</keyword>